<evidence type="ECO:0000256" key="1">
    <source>
        <dbReference type="ARBA" id="ARBA00022448"/>
    </source>
</evidence>
<dbReference type="Gene3D" id="3.60.15.10">
    <property type="entry name" value="Ribonuclease Z/Hydroxyacylglutathione hydrolase-like"/>
    <property type="match status" value="1"/>
</dbReference>
<protein>
    <recommendedName>
        <fullName evidence="4">Metallo-beta-lactamase domain-containing protein</fullName>
    </recommendedName>
</protein>
<dbReference type="InterPro" id="IPR036866">
    <property type="entry name" value="RibonucZ/Hydroxyglut_hydro"/>
</dbReference>
<keyword evidence="3" id="KW-0408">Iron</keyword>
<dbReference type="AlphaFoldDB" id="A0A9K3CVI6"/>
<name>A0A9K3CVI6_9EUKA</name>
<evidence type="ECO:0000256" key="2">
    <source>
        <dbReference type="ARBA" id="ARBA00022982"/>
    </source>
</evidence>
<dbReference type="PANTHER" id="PTHR32145:SF11">
    <property type="entry name" value="DIFLAVIN FLAVOPROTEIN A 2-RELATED"/>
    <property type="match status" value="1"/>
</dbReference>
<organism evidence="5 6">
    <name type="scientific">Kipferlia bialata</name>
    <dbReference type="NCBI Taxonomy" id="797122"/>
    <lineage>
        <taxon>Eukaryota</taxon>
        <taxon>Metamonada</taxon>
        <taxon>Carpediemonas-like organisms</taxon>
        <taxon>Kipferlia</taxon>
    </lineage>
</organism>
<keyword evidence="6" id="KW-1185">Reference proteome</keyword>
<dbReference type="PANTHER" id="PTHR32145">
    <property type="entry name" value="DIFLAVIN FLAVOPROTEIN A 2-RELATED"/>
    <property type="match status" value="1"/>
</dbReference>
<evidence type="ECO:0000259" key="4">
    <source>
        <dbReference type="SMART" id="SM00849"/>
    </source>
</evidence>
<evidence type="ECO:0000256" key="3">
    <source>
        <dbReference type="ARBA" id="ARBA00023004"/>
    </source>
</evidence>
<comment type="caution">
    <text evidence="5">The sequence shown here is derived from an EMBL/GenBank/DDBJ whole genome shotgun (WGS) entry which is preliminary data.</text>
</comment>
<dbReference type="EMBL" id="BDIP01001036">
    <property type="protein sequence ID" value="GIQ83406.1"/>
    <property type="molecule type" value="Genomic_DNA"/>
</dbReference>
<proteinExistence type="predicted"/>
<accession>A0A9K3CVI6</accession>
<dbReference type="InterPro" id="IPR051285">
    <property type="entry name" value="NADH_oxidoreductase_modular"/>
</dbReference>
<evidence type="ECO:0000313" key="5">
    <source>
        <dbReference type="EMBL" id="GIQ83406.1"/>
    </source>
</evidence>
<dbReference type="SUPFAM" id="SSF56281">
    <property type="entry name" value="Metallo-hydrolase/oxidoreductase"/>
    <property type="match status" value="1"/>
</dbReference>
<keyword evidence="1" id="KW-0813">Transport</keyword>
<reference evidence="5 6" key="1">
    <citation type="journal article" date="2018" name="PLoS ONE">
        <title>The draft genome of Kipferlia bialata reveals reductive genome evolution in fornicate parasites.</title>
        <authorList>
            <person name="Tanifuji G."/>
            <person name="Takabayashi S."/>
            <person name="Kume K."/>
            <person name="Takagi M."/>
            <person name="Nakayama T."/>
            <person name="Kamikawa R."/>
            <person name="Inagaki Y."/>
            <person name="Hashimoto T."/>
        </authorList>
    </citation>
    <scope>NUCLEOTIDE SEQUENCE [LARGE SCALE GENOMIC DNA]</scope>
    <source>
        <strain evidence="5">NY0173</strain>
    </source>
</reference>
<dbReference type="InterPro" id="IPR001279">
    <property type="entry name" value="Metallo-B-lactamas"/>
</dbReference>
<feature type="non-terminal residue" evidence="5">
    <location>
        <position position="1"/>
    </location>
</feature>
<feature type="domain" description="Metallo-beta-lactamase" evidence="4">
    <location>
        <begin position="40"/>
        <end position="185"/>
    </location>
</feature>
<dbReference type="Proteomes" id="UP000265618">
    <property type="component" value="Unassembled WGS sequence"/>
</dbReference>
<dbReference type="SMART" id="SM00849">
    <property type="entry name" value="Lactamase_B"/>
    <property type="match status" value="1"/>
</dbReference>
<keyword evidence="2" id="KW-0249">Electron transport</keyword>
<sequence length="185" mass="20357">MADSVPLESIALSDRVSWVGASDPNLRVFDIVMYTEFGTTYNSYIVKCGDEAVLIETVKGKTMHTDQLLGRIEDVMGGTGMKLTHIILNHTEPDHSSTAVQLALATGATIHGTVAAINFLKEISNDNTFKRHQVKKGDVLSVNGTDFHFHLAPWLHWGDTMFTHVPSLETVFSCDFLGAHYACPH</sequence>
<evidence type="ECO:0000313" key="6">
    <source>
        <dbReference type="Proteomes" id="UP000265618"/>
    </source>
</evidence>
<gene>
    <name evidence="5" type="ORF">KIPB_004722</name>
</gene>
<dbReference type="Pfam" id="PF19583">
    <property type="entry name" value="ODP"/>
    <property type="match status" value="1"/>
</dbReference>
<dbReference type="OrthoDB" id="432169at2759"/>
<dbReference type="InterPro" id="IPR045761">
    <property type="entry name" value="ODP_dom"/>
</dbReference>